<keyword evidence="5" id="KW-1185">Reference proteome</keyword>
<evidence type="ECO:0000313" key="4">
    <source>
        <dbReference type="EMBL" id="TWU24618.1"/>
    </source>
</evidence>
<evidence type="ECO:0000313" key="5">
    <source>
        <dbReference type="Proteomes" id="UP000318437"/>
    </source>
</evidence>
<keyword evidence="1" id="KW-0175">Coiled coil</keyword>
<gene>
    <name evidence="4" type="ORF">Pla144_35030</name>
</gene>
<protein>
    <submittedName>
        <fullName evidence="4">Uncharacterized protein</fullName>
    </submittedName>
</protein>
<dbReference type="Proteomes" id="UP000318437">
    <property type="component" value="Unassembled WGS sequence"/>
</dbReference>
<name>A0A5C6CJJ4_9BACT</name>
<feature type="region of interest" description="Disordered" evidence="2">
    <location>
        <begin position="163"/>
        <end position="197"/>
    </location>
</feature>
<evidence type="ECO:0000256" key="3">
    <source>
        <dbReference type="SAM" id="SignalP"/>
    </source>
</evidence>
<proteinExistence type="predicted"/>
<dbReference type="AlphaFoldDB" id="A0A5C6CJJ4"/>
<keyword evidence="3" id="KW-0732">Signal</keyword>
<comment type="caution">
    <text evidence="4">The sequence shown here is derived from an EMBL/GenBank/DDBJ whole genome shotgun (WGS) entry which is preliminary data.</text>
</comment>
<sequence precursor="true">MRGLKSLVGATLVLVLATVSNAQVYQKPADATNRGARDWRHRSLYLQHSHALENCGMMREHAEQHAMKNAPIPQETAQETVDEIGKKLDAADKQLKSLEGSLTASEKQSAKDTLAMIHQEHGEAMKQLTELKAEVSKSMPNAAKVAEHSKAVSKSIMKANEAHESMMKQQGVAPPKTGKDAKVEAKKQVVATARRIQ</sequence>
<accession>A0A5C6CJJ4</accession>
<feature type="compositionally biased region" description="Basic and acidic residues" evidence="2">
    <location>
        <begin position="177"/>
        <end position="187"/>
    </location>
</feature>
<feature type="chain" id="PRO_5022701906" evidence="3">
    <location>
        <begin position="23"/>
        <end position="197"/>
    </location>
</feature>
<evidence type="ECO:0000256" key="1">
    <source>
        <dbReference type="SAM" id="Coils"/>
    </source>
</evidence>
<reference evidence="4 5" key="1">
    <citation type="submission" date="2019-02" db="EMBL/GenBank/DDBJ databases">
        <title>Deep-cultivation of Planctomycetes and their phenomic and genomic characterization uncovers novel biology.</title>
        <authorList>
            <person name="Wiegand S."/>
            <person name="Jogler M."/>
            <person name="Boedeker C."/>
            <person name="Pinto D."/>
            <person name="Vollmers J."/>
            <person name="Rivas-Marin E."/>
            <person name="Kohn T."/>
            <person name="Peeters S.H."/>
            <person name="Heuer A."/>
            <person name="Rast P."/>
            <person name="Oberbeckmann S."/>
            <person name="Bunk B."/>
            <person name="Jeske O."/>
            <person name="Meyerdierks A."/>
            <person name="Storesund J.E."/>
            <person name="Kallscheuer N."/>
            <person name="Luecker S."/>
            <person name="Lage O.M."/>
            <person name="Pohl T."/>
            <person name="Merkel B.J."/>
            <person name="Hornburger P."/>
            <person name="Mueller R.-W."/>
            <person name="Bruemmer F."/>
            <person name="Labrenz M."/>
            <person name="Spormann A.M."/>
            <person name="Op Den Camp H."/>
            <person name="Overmann J."/>
            <person name="Amann R."/>
            <person name="Jetten M.S.M."/>
            <person name="Mascher T."/>
            <person name="Medema M.H."/>
            <person name="Devos D.P."/>
            <person name="Kaster A.-K."/>
            <person name="Ovreas L."/>
            <person name="Rohde M."/>
            <person name="Galperin M.Y."/>
            <person name="Jogler C."/>
        </authorList>
    </citation>
    <scope>NUCLEOTIDE SEQUENCE [LARGE SCALE GENOMIC DNA]</scope>
    <source>
        <strain evidence="4 5">Pla144</strain>
    </source>
</reference>
<dbReference type="EMBL" id="SJPS01000005">
    <property type="protein sequence ID" value="TWU24618.1"/>
    <property type="molecule type" value="Genomic_DNA"/>
</dbReference>
<feature type="signal peptide" evidence="3">
    <location>
        <begin position="1"/>
        <end position="22"/>
    </location>
</feature>
<organism evidence="4 5">
    <name type="scientific">Bythopirellula polymerisocia</name>
    <dbReference type="NCBI Taxonomy" id="2528003"/>
    <lineage>
        <taxon>Bacteria</taxon>
        <taxon>Pseudomonadati</taxon>
        <taxon>Planctomycetota</taxon>
        <taxon>Planctomycetia</taxon>
        <taxon>Pirellulales</taxon>
        <taxon>Lacipirellulaceae</taxon>
        <taxon>Bythopirellula</taxon>
    </lineage>
</organism>
<feature type="coiled-coil region" evidence="1">
    <location>
        <begin position="81"/>
        <end position="108"/>
    </location>
</feature>
<evidence type="ECO:0000256" key="2">
    <source>
        <dbReference type="SAM" id="MobiDB-lite"/>
    </source>
</evidence>